<evidence type="ECO:0000256" key="6">
    <source>
        <dbReference type="ARBA" id="ARBA00023242"/>
    </source>
</evidence>
<feature type="region of interest" description="Disordered" evidence="7">
    <location>
        <begin position="454"/>
        <end position="478"/>
    </location>
</feature>
<dbReference type="InterPro" id="IPR049730">
    <property type="entry name" value="SNF2/RAD54-like_C"/>
</dbReference>
<keyword evidence="5" id="KW-0067">ATP-binding</keyword>
<feature type="compositionally biased region" description="Polar residues" evidence="7">
    <location>
        <begin position="190"/>
        <end position="201"/>
    </location>
</feature>
<feature type="compositionally biased region" description="Polar residues" evidence="7">
    <location>
        <begin position="454"/>
        <end position="464"/>
    </location>
</feature>
<dbReference type="PROSITE" id="PS51194">
    <property type="entry name" value="HELICASE_CTER"/>
    <property type="match status" value="1"/>
</dbReference>
<dbReference type="Gene3D" id="3.40.50.10810">
    <property type="entry name" value="Tandem AAA-ATPase domain"/>
    <property type="match status" value="1"/>
</dbReference>
<keyword evidence="10" id="KW-1185">Reference proteome</keyword>
<dbReference type="InterPro" id="IPR038718">
    <property type="entry name" value="SNF2-like_sf"/>
</dbReference>
<evidence type="ECO:0000256" key="3">
    <source>
        <dbReference type="ARBA" id="ARBA00022801"/>
    </source>
</evidence>
<reference evidence="11" key="1">
    <citation type="submission" date="2025-08" db="UniProtKB">
        <authorList>
            <consortium name="RefSeq"/>
        </authorList>
    </citation>
    <scope>IDENTIFICATION</scope>
    <source>
        <strain evidence="11">OHB3-1</strain>
    </source>
</reference>
<keyword evidence="6" id="KW-0539">Nucleus</keyword>
<dbReference type="OrthoDB" id="2020972at2759"/>
<comment type="subcellular location">
    <subcellularLocation>
        <location evidence="1">Nucleus</location>
    </subcellularLocation>
</comment>
<dbReference type="KEGG" id="mcha:111026121"/>
<evidence type="ECO:0000256" key="1">
    <source>
        <dbReference type="ARBA" id="ARBA00004123"/>
    </source>
</evidence>
<keyword evidence="4" id="KW-0347">Helicase</keyword>
<dbReference type="GO" id="GO:0005634">
    <property type="term" value="C:nucleus"/>
    <property type="evidence" value="ECO:0007669"/>
    <property type="project" value="UniProtKB-SubCell"/>
</dbReference>
<feature type="compositionally biased region" description="Polar residues" evidence="7">
    <location>
        <begin position="37"/>
        <end position="49"/>
    </location>
</feature>
<feature type="domain" description="Helicase C-terminal" evidence="9">
    <location>
        <begin position="1090"/>
        <end position="1258"/>
    </location>
</feature>
<dbReference type="InterPro" id="IPR027417">
    <property type="entry name" value="P-loop_NTPase"/>
</dbReference>
<dbReference type="Gene3D" id="3.40.50.300">
    <property type="entry name" value="P-loop containing nucleotide triphosphate hydrolases"/>
    <property type="match status" value="1"/>
</dbReference>
<dbReference type="GO" id="GO:0004386">
    <property type="term" value="F:helicase activity"/>
    <property type="evidence" value="ECO:0007669"/>
    <property type="project" value="UniProtKB-KW"/>
</dbReference>
<feature type="region of interest" description="Disordered" evidence="7">
    <location>
        <begin position="184"/>
        <end position="312"/>
    </location>
</feature>
<feature type="domain" description="Helicase ATP-binding" evidence="8">
    <location>
        <begin position="747"/>
        <end position="944"/>
    </location>
</feature>
<proteinExistence type="predicted"/>
<evidence type="ECO:0000256" key="2">
    <source>
        <dbReference type="ARBA" id="ARBA00022741"/>
    </source>
</evidence>
<dbReference type="PANTHER" id="PTHR45821:SF5">
    <property type="entry name" value="SNF2 DOMAIN-CONTAINING PROTEIN CLASSY 4"/>
    <property type="match status" value="1"/>
</dbReference>
<gene>
    <name evidence="11" type="primary">LOC111026121</name>
</gene>
<evidence type="ECO:0000259" key="9">
    <source>
        <dbReference type="PROSITE" id="PS51194"/>
    </source>
</evidence>
<dbReference type="InterPro" id="IPR044567">
    <property type="entry name" value="CLSY/DRD1"/>
</dbReference>
<dbReference type="GO" id="GO:0016787">
    <property type="term" value="F:hydrolase activity"/>
    <property type="evidence" value="ECO:0007669"/>
    <property type="project" value="UniProtKB-KW"/>
</dbReference>
<feature type="compositionally biased region" description="Low complexity" evidence="7">
    <location>
        <begin position="284"/>
        <end position="296"/>
    </location>
</feature>
<dbReference type="SMART" id="SM00487">
    <property type="entry name" value="DEXDc"/>
    <property type="match status" value="1"/>
</dbReference>
<dbReference type="InterPro" id="IPR001650">
    <property type="entry name" value="Helicase_C-like"/>
</dbReference>
<dbReference type="Proteomes" id="UP000504603">
    <property type="component" value="Unplaced"/>
</dbReference>
<keyword evidence="3" id="KW-0378">Hydrolase</keyword>
<dbReference type="GO" id="GO:0005524">
    <property type="term" value="F:ATP binding"/>
    <property type="evidence" value="ECO:0007669"/>
    <property type="project" value="UniProtKB-KW"/>
</dbReference>
<feature type="region of interest" description="Disordered" evidence="7">
    <location>
        <begin position="1"/>
        <end position="65"/>
    </location>
</feature>
<dbReference type="CDD" id="cd18793">
    <property type="entry name" value="SF2_C_SNF"/>
    <property type="match status" value="1"/>
</dbReference>
<evidence type="ECO:0000313" key="11">
    <source>
        <dbReference type="RefSeq" id="XP_022159812.1"/>
    </source>
</evidence>
<feature type="region of interest" description="Disordered" evidence="7">
    <location>
        <begin position="398"/>
        <end position="423"/>
    </location>
</feature>
<organism evidence="10 11">
    <name type="scientific">Momordica charantia</name>
    <name type="common">Bitter gourd</name>
    <name type="synonym">Balsam pear</name>
    <dbReference type="NCBI Taxonomy" id="3673"/>
    <lineage>
        <taxon>Eukaryota</taxon>
        <taxon>Viridiplantae</taxon>
        <taxon>Streptophyta</taxon>
        <taxon>Embryophyta</taxon>
        <taxon>Tracheophyta</taxon>
        <taxon>Spermatophyta</taxon>
        <taxon>Magnoliopsida</taxon>
        <taxon>eudicotyledons</taxon>
        <taxon>Gunneridae</taxon>
        <taxon>Pentapetalae</taxon>
        <taxon>rosids</taxon>
        <taxon>fabids</taxon>
        <taxon>Cucurbitales</taxon>
        <taxon>Cucurbitaceae</taxon>
        <taxon>Momordiceae</taxon>
        <taxon>Momordica</taxon>
    </lineage>
</organism>
<feature type="compositionally biased region" description="Basic and acidic residues" evidence="7">
    <location>
        <begin position="209"/>
        <end position="219"/>
    </location>
</feature>
<evidence type="ECO:0000256" key="5">
    <source>
        <dbReference type="ARBA" id="ARBA00022840"/>
    </source>
</evidence>
<dbReference type="InterPro" id="IPR014001">
    <property type="entry name" value="Helicase_ATP-bd"/>
</dbReference>
<accession>A0A6J1E0V0</accession>
<dbReference type="InterPro" id="IPR000330">
    <property type="entry name" value="SNF2_N"/>
</dbReference>
<dbReference type="PANTHER" id="PTHR45821">
    <property type="entry name" value="SNF2 DOMAIN-CONTAINING PROTEIN CLASSY 2-RELATED"/>
    <property type="match status" value="1"/>
</dbReference>
<dbReference type="PROSITE" id="PS51192">
    <property type="entry name" value="HELICASE_ATP_BIND_1"/>
    <property type="match status" value="1"/>
</dbReference>
<sequence>MIDYSLPVAKRTRMKRALAGEEHLERRKKRKKKNRADSASANIRGQVSSDRFGESSKRVNTSENCSINRRMKSEPVALSIDSDEDSVEEIDASAFGTEGGDSVTFVASQSSGLKNVKKCSTGLKGGNIDIIDLEDEEEEGFDSVNSNCSISKSAAVGKNGGFDCVDVDNEDGSSGLILCGKENNDLEISPNKSMRGSNSGGSYRAEPTVGDREKSKEKNPLGGSNSGGSYRAEPTVGDRETSKECSSDDGVEKLTESEASSSEEDNGDSSDGTYELEKSEESSSECSSSECSSSESGKSRGRHCEGTKSRRERRKRVKIFEGGLRRRAYGLDIFVDFDKDGRNSNCRNEYVKVGEQLNHVAQRTRSRFSSRATKINTDLGTVNHPLCIDEEGSDFQCDEEELDSSSRHDSTDSCDSTTDDETCKQSTWSSKKKTEFNNQSGDKICKRRTWSSNKKTEVNSQSGDDTNKVESSHGGSKFWFDESVPRMNNCNQSEDCEDFRKAHPKNCHEFDNIIKRKGHSASKSLHIYNILIDSIIADKELPSDELIPPINQVSEGENSSHFSEMPLPLKFFGLEESRIPEKSEHEKELDKLWAELDFALRSSEIGLVDSNTVENEDGCPTKVEQVNRCLHGDHRLVLDEQIGLRCVCCSYVKLEIKDIVPSFDKNPYGKSQKREYGSFERVKIDDLQQDFDCDPHDGSDSPAHFGQTVWDIIPGLRNSMYPHQREGFEFIWRNIAGGISLDELRERNDFNSGSGCLVSHAPGTGKTRLSIVFLQTYMELYPTCRPMIIAPCNMLLTWEEEFLKWKVDIPFHNLNKREFSFKENIAAIKLLMQASPSRPSLANVRLVKLFSWKKEKSILGISYRLFERLAGVRLNTESDKVRKILLELPDLVVFDEGHIPRNSDSLIWMALSKIKTERRIILSGTPFQNNFTEFYTTLRLARPSLADINSSNGDESLDKKRGRPKNILRGKWDALISSLGRTSEDLLESPELKEIRALISPFVHVYRGNILQEKLPGLRKSVVMLQPAELQKSLLQSIQVRKNPLEVEYAESLISVHPSLILKCDKEDVAIDKDMLERSRLNPELGVKIQFVLEIIRLSKPLNEKVLVFSQYIEPLSLIEEHLKSHWNWTEGIELFHMSGKLDVRKRQSLINTFNDPTSEVRVLLASTKACSEGINLVGASRVVLLDVVWNPSVERQAICRAYRLGQKKVVHVYHLITSGTREQKKYSQKVKKDRLSELVFSPEQNNNQVKLSSTDLDDIILEAILQHEKLKNIFLKIYQSKESSMSENFGLVEKSCENVLTN</sequence>
<name>A0A6J1E0V0_MOMCH</name>
<evidence type="ECO:0000259" key="8">
    <source>
        <dbReference type="PROSITE" id="PS51192"/>
    </source>
</evidence>
<dbReference type="Pfam" id="PF00271">
    <property type="entry name" value="Helicase_C"/>
    <property type="match status" value="1"/>
</dbReference>
<dbReference type="SUPFAM" id="SSF52540">
    <property type="entry name" value="P-loop containing nucleoside triphosphate hydrolases"/>
    <property type="match status" value="2"/>
</dbReference>
<evidence type="ECO:0000256" key="7">
    <source>
        <dbReference type="SAM" id="MobiDB-lite"/>
    </source>
</evidence>
<dbReference type="SMART" id="SM00490">
    <property type="entry name" value="HELICc"/>
    <property type="match status" value="1"/>
</dbReference>
<evidence type="ECO:0000313" key="10">
    <source>
        <dbReference type="Proteomes" id="UP000504603"/>
    </source>
</evidence>
<dbReference type="RefSeq" id="XP_022159812.1">
    <property type="nucleotide sequence ID" value="XM_022304120.1"/>
</dbReference>
<dbReference type="Pfam" id="PF00176">
    <property type="entry name" value="SNF2-rel_dom"/>
    <property type="match status" value="1"/>
</dbReference>
<protein>
    <submittedName>
        <fullName evidence="11">SNF2 domain-containing protein CLASSY 4-like</fullName>
    </submittedName>
</protein>
<feature type="compositionally biased region" description="Basic and acidic residues" evidence="7">
    <location>
        <begin position="236"/>
        <end position="256"/>
    </location>
</feature>
<dbReference type="GO" id="GO:0080188">
    <property type="term" value="P:gene silencing by siRNA-directed DNA methylation"/>
    <property type="evidence" value="ECO:0007669"/>
    <property type="project" value="InterPro"/>
</dbReference>
<dbReference type="GeneID" id="111026121"/>
<keyword evidence="2" id="KW-0547">Nucleotide-binding</keyword>
<evidence type="ECO:0000256" key="4">
    <source>
        <dbReference type="ARBA" id="ARBA00022806"/>
    </source>
</evidence>